<accession>A0A0F9QC13</accession>
<evidence type="ECO:0000313" key="1">
    <source>
        <dbReference type="EMBL" id="KKN34582.1"/>
    </source>
</evidence>
<organism evidence="1">
    <name type="scientific">marine sediment metagenome</name>
    <dbReference type="NCBI Taxonomy" id="412755"/>
    <lineage>
        <taxon>unclassified sequences</taxon>
        <taxon>metagenomes</taxon>
        <taxon>ecological metagenomes</taxon>
    </lineage>
</organism>
<comment type="caution">
    <text evidence="1">The sequence shown here is derived from an EMBL/GenBank/DDBJ whole genome shotgun (WGS) entry which is preliminary data.</text>
</comment>
<proteinExistence type="predicted"/>
<dbReference type="AlphaFoldDB" id="A0A0F9QC13"/>
<dbReference type="EMBL" id="LAZR01002096">
    <property type="protein sequence ID" value="KKN34582.1"/>
    <property type="molecule type" value="Genomic_DNA"/>
</dbReference>
<protein>
    <submittedName>
        <fullName evidence="1">Uncharacterized protein</fullName>
    </submittedName>
</protein>
<gene>
    <name evidence="1" type="ORF">LCGC14_0792220</name>
</gene>
<sequence>MPSEWKEAFCPLCGRTMGKKTVYRQPGKPYFGILRQENRWESTQDFTGEKPFGVVKSSEGRGTLKLVRYFGIEEDTDGYFPLIKSRLLAVIGEWLEKGWITREEVTATLSG</sequence>
<reference evidence="1" key="1">
    <citation type="journal article" date="2015" name="Nature">
        <title>Complex archaea that bridge the gap between prokaryotes and eukaryotes.</title>
        <authorList>
            <person name="Spang A."/>
            <person name="Saw J.H."/>
            <person name="Jorgensen S.L."/>
            <person name="Zaremba-Niedzwiedzka K."/>
            <person name="Martijn J."/>
            <person name="Lind A.E."/>
            <person name="van Eijk R."/>
            <person name="Schleper C."/>
            <person name="Guy L."/>
            <person name="Ettema T.J."/>
        </authorList>
    </citation>
    <scope>NUCLEOTIDE SEQUENCE</scope>
</reference>
<name>A0A0F9QC13_9ZZZZ</name>